<reference evidence="4" key="1">
    <citation type="journal article" date="2020" name="Stud. Mycol.">
        <title>101 Dothideomycetes genomes: A test case for predicting lifestyles and emergence of pathogens.</title>
        <authorList>
            <person name="Haridas S."/>
            <person name="Albert R."/>
            <person name="Binder M."/>
            <person name="Bloem J."/>
            <person name="LaButti K."/>
            <person name="Salamov A."/>
            <person name="Andreopoulos B."/>
            <person name="Baker S."/>
            <person name="Barry K."/>
            <person name="Bills G."/>
            <person name="Bluhm B."/>
            <person name="Cannon C."/>
            <person name="Castanera R."/>
            <person name="Culley D."/>
            <person name="Daum C."/>
            <person name="Ezra D."/>
            <person name="Gonzalez J."/>
            <person name="Henrissat B."/>
            <person name="Kuo A."/>
            <person name="Liang C."/>
            <person name="Lipzen A."/>
            <person name="Lutzoni F."/>
            <person name="Magnuson J."/>
            <person name="Mondo S."/>
            <person name="Nolan M."/>
            <person name="Ohm R."/>
            <person name="Pangilinan J."/>
            <person name="Park H.-J."/>
            <person name="Ramirez L."/>
            <person name="Alfaro M."/>
            <person name="Sun H."/>
            <person name="Tritt A."/>
            <person name="Yoshinaga Y."/>
            <person name="Zwiers L.-H."/>
            <person name="Turgeon B."/>
            <person name="Goodwin S."/>
            <person name="Spatafora J."/>
            <person name="Crous P."/>
            <person name="Grigoriev I."/>
        </authorList>
    </citation>
    <scope>NUCLEOTIDE SEQUENCE [LARGE SCALE GENOMIC DNA]</scope>
    <source>
        <strain evidence="4">CBS 304.66</strain>
    </source>
</reference>
<gene>
    <name evidence="3" type="ORF">CC78DRAFT_529200</name>
</gene>
<name>A0A9P4TQB1_9PLEO</name>
<comment type="caution">
    <text evidence="3">The sequence shown here is derived from an EMBL/GenBank/DDBJ whole genome shotgun (WGS) entry which is preliminary data.</text>
</comment>
<accession>A0A9P4TQB1</accession>
<feature type="transmembrane region" description="Helical" evidence="1">
    <location>
        <begin position="6"/>
        <end position="24"/>
    </location>
</feature>
<dbReference type="Proteomes" id="UP000800093">
    <property type="component" value="Unassembled WGS sequence"/>
</dbReference>
<keyword evidence="4" id="KW-1185">Reference proteome</keyword>
<feature type="domain" description="PhoD-like phosphatase metallophosphatase" evidence="2">
    <location>
        <begin position="291"/>
        <end position="546"/>
    </location>
</feature>
<dbReference type="InterPro" id="IPR029052">
    <property type="entry name" value="Metallo-depent_PP-like"/>
</dbReference>
<dbReference type="InterPro" id="IPR038607">
    <property type="entry name" value="PhoD-like_sf"/>
</dbReference>
<evidence type="ECO:0000313" key="3">
    <source>
        <dbReference type="EMBL" id="KAF2269409.1"/>
    </source>
</evidence>
<evidence type="ECO:0000313" key="4">
    <source>
        <dbReference type="Proteomes" id="UP000800093"/>
    </source>
</evidence>
<protein>
    <submittedName>
        <fullName evidence="3">Metallo-dependent phosphatase</fullName>
    </submittedName>
</protein>
<dbReference type="PANTHER" id="PTHR43606">
    <property type="entry name" value="PHOSPHATASE, PUTATIVE (AFU_ORTHOLOGUE AFUA_6G08710)-RELATED"/>
    <property type="match status" value="1"/>
</dbReference>
<organism evidence="3 4">
    <name type="scientific">Lojkania enalia</name>
    <dbReference type="NCBI Taxonomy" id="147567"/>
    <lineage>
        <taxon>Eukaryota</taxon>
        <taxon>Fungi</taxon>
        <taxon>Dikarya</taxon>
        <taxon>Ascomycota</taxon>
        <taxon>Pezizomycotina</taxon>
        <taxon>Dothideomycetes</taxon>
        <taxon>Pleosporomycetidae</taxon>
        <taxon>Pleosporales</taxon>
        <taxon>Pleosporales incertae sedis</taxon>
        <taxon>Lojkania</taxon>
    </lineage>
</organism>
<proteinExistence type="predicted"/>
<evidence type="ECO:0000259" key="2">
    <source>
        <dbReference type="Pfam" id="PF09423"/>
    </source>
</evidence>
<keyword evidence="1" id="KW-0472">Membrane</keyword>
<dbReference type="Gene3D" id="3.60.21.70">
    <property type="entry name" value="PhoD-like phosphatase"/>
    <property type="match status" value="1"/>
</dbReference>
<feature type="transmembrane region" description="Helical" evidence="1">
    <location>
        <begin position="31"/>
        <end position="51"/>
    </location>
</feature>
<dbReference type="SUPFAM" id="SSF56300">
    <property type="entry name" value="Metallo-dependent phosphatases"/>
    <property type="match status" value="1"/>
</dbReference>
<dbReference type="InterPro" id="IPR052900">
    <property type="entry name" value="Phospholipid_Metab_Enz"/>
</dbReference>
<sequence>MVSASNVLTLVSSLALRLSIFIFLRWIPTTIVPPLATALTLVYIPSFYIAFQDTAQYKVISDELDIIVKEMVARGDDSTDSEEAELLDGAEDGPLKELDVQETIKYEQREPKILKTLFTGLPSPSSAVWSWATFGINMALIAMALDAVLRAPMLYPCHDSSFGRVGYVSENSANVLVREPYAFDVKVLFRQVTALNGPWFERKLPASQPSHWLSNDTDFTAVINLESLRPDTPYEYVIETSSGNVTGTFTTAPRTGHLSQLKDNKFTFVHSSCIKPRVPYTPFQHPLEFPGMAHLARWLPELRPYFMLFLGDFIYVDVPQRLGKQAEHYRREYRQVYSSPSWPFVSDNLPWIHVIDDHEIQNDWDQNTTGVFQAAYDAFTNYHASVNPPTHRKDHTYFSFTQGPVEFFLMDTRRYRSPENNNATDESKTMLGQQQFSDLRAWISEPPPRGVHWKIIVSSVPFTKNWQFGSEDTWGGYLVERRKILEAAWEIGSSRGVGVVVLSGDRHEFAATSLPPPKDSKWPISAAVHEFSTSPLSMFYLPFRTYSEIDDEDVCLKYLPDGNSKFGAVEITAPSHSEQSLLNYRLFIDGKEAWTHVISTPPTGDGSARSKDSVWG</sequence>
<dbReference type="Pfam" id="PF09423">
    <property type="entry name" value="PhoD"/>
    <property type="match status" value="1"/>
</dbReference>
<keyword evidence="1" id="KW-1133">Transmembrane helix</keyword>
<dbReference type="AlphaFoldDB" id="A0A9P4TQB1"/>
<dbReference type="OrthoDB" id="2100241at2759"/>
<keyword evidence="1" id="KW-0812">Transmembrane</keyword>
<evidence type="ECO:0000256" key="1">
    <source>
        <dbReference type="SAM" id="Phobius"/>
    </source>
</evidence>
<dbReference type="PANTHER" id="PTHR43606:SF2">
    <property type="entry name" value="ALKALINE PHOSPHATASE FAMILY PROTEIN (AFU_ORTHOLOGUE AFUA_5G03860)"/>
    <property type="match status" value="1"/>
</dbReference>
<dbReference type="EMBL" id="ML986582">
    <property type="protein sequence ID" value="KAF2269409.1"/>
    <property type="molecule type" value="Genomic_DNA"/>
</dbReference>
<feature type="transmembrane region" description="Helical" evidence="1">
    <location>
        <begin position="128"/>
        <end position="149"/>
    </location>
</feature>
<dbReference type="InterPro" id="IPR018946">
    <property type="entry name" value="PhoD-like_MPP"/>
</dbReference>
<dbReference type="CDD" id="cd07389">
    <property type="entry name" value="MPP_PhoD"/>
    <property type="match status" value="1"/>
</dbReference>